<dbReference type="Pfam" id="PF05901">
    <property type="entry name" value="Excalibur"/>
    <property type="match status" value="1"/>
</dbReference>
<feature type="region of interest" description="Disordered" evidence="1">
    <location>
        <begin position="256"/>
        <end position="343"/>
    </location>
</feature>
<evidence type="ECO:0000259" key="3">
    <source>
        <dbReference type="SMART" id="SM00894"/>
    </source>
</evidence>
<dbReference type="InterPro" id="IPR008613">
    <property type="entry name" value="Excalibur_Ca-bd_domain"/>
</dbReference>
<dbReference type="InterPro" id="IPR011089">
    <property type="entry name" value="GmrSD_C"/>
</dbReference>
<feature type="signal peptide" evidence="2">
    <location>
        <begin position="1"/>
        <end position="18"/>
    </location>
</feature>
<proteinExistence type="predicted"/>
<dbReference type="SMART" id="SM00894">
    <property type="entry name" value="Excalibur"/>
    <property type="match status" value="1"/>
</dbReference>
<dbReference type="STRING" id="1136497.SAMN04489752_1191"/>
<evidence type="ECO:0000313" key="4">
    <source>
        <dbReference type="EMBL" id="SDS19905.1"/>
    </source>
</evidence>
<dbReference type="PANTHER" id="PTHR24094">
    <property type="entry name" value="SECRETED PROTEIN"/>
    <property type="match status" value="1"/>
</dbReference>
<dbReference type="EMBL" id="LT629766">
    <property type="protein sequence ID" value="SDS19905.1"/>
    <property type="molecule type" value="Genomic_DNA"/>
</dbReference>
<sequence length="343" mass="36079">MALAAVLSLGLLSGCAEDAQPTVDTATSSSADPKPTRAASEPSADSLASSSEDTDEEGESEEGGEGRAGSSAAGTASAMLDELTVKGRAPKTGYDGDLFKWRSDTDHNGCDTRNDVLRRDLMSITLKAGTRGCIVLAGTLADPYAGETYDFDRSANAVDIDHVVARSNAWQTGAFEFDEETLKEFGNDPLNLLAVSSSLNRQKGDGDAATWLPPNKTFRCEYVARQIAVKHKYDLWVVPPEKAAMERVLDTCDDQPTFAEDVDWPGPGDGDNVTTKEETRPAGQKSSSSGSSSSGSSSSSSDSSSTYFENCTAAREAGAAPVRRGDAGYGSHLDRDGDGIACE</sequence>
<dbReference type="PANTHER" id="PTHR24094:SF15">
    <property type="entry name" value="AMP-DEPENDENT SYNTHETASE_LIGASE DOMAIN-CONTAINING PROTEIN-RELATED"/>
    <property type="match status" value="1"/>
</dbReference>
<keyword evidence="5" id="KW-1185">Reference proteome</keyword>
<feature type="domain" description="Excalibur calcium-binding" evidence="3">
    <location>
        <begin position="307"/>
        <end position="343"/>
    </location>
</feature>
<organism evidence="4 5">
    <name type="scientific">Brevibacterium siliguriense</name>
    <dbReference type="NCBI Taxonomy" id="1136497"/>
    <lineage>
        <taxon>Bacteria</taxon>
        <taxon>Bacillati</taxon>
        <taxon>Actinomycetota</taxon>
        <taxon>Actinomycetes</taxon>
        <taxon>Micrococcales</taxon>
        <taxon>Brevibacteriaceae</taxon>
        <taxon>Brevibacterium</taxon>
    </lineage>
</organism>
<feature type="compositionally biased region" description="Polar residues" evidence="1">
    <location>
        <begin position="22"/>
        <end position="31"/>
    </location>
</feature>
<evidence type="ECO:0000256" key="1">
    <source>
        <dbReference type="SAM" id="MobiDB-lite"/>
    </source>
</evidence>
<reference evidence="5" key="1">
    <citation type="submission" date="2016-10" db="EMBL/GenBank/DDBJ databases">
        <authorList>
            <person name="Varghese N."/>
            <person name="Submissions S."/>
        </authorList>
    </citation>
    <scope>NUCLEOTIDE SEQUENCE [LARGE SCALE GENOMIC DNA]</scope>
    <source>
        <strain evidence="5">DSM 23676</strain>
    </source>
</reference>
<dbReference type="Proteomes" id="UP000199597">
    <property type="component" value="Chromosome I"/>
</dbReference>
<name>A0A1H1Q900_9MICO</name>
<evidence type="ECO:0000256" key="2">
    <source>
        <dbReference type="SAM" id="SignalP"/>
    </source>
</evidence>
<accession>A0A1H1Q900</accession>
<feature type="region of interest" description="Disordered" evidence="1">
    <location>
        <begin position="20"/>
        <end position="75"/>
    </location>
</feature>
<dbReference type="AlphaFoldDB" id="A0A1H1Q900"/>
<feature type="compositionally biased region" description="Acidic residues" evidence="1">
    <location>
        <begin position="52"/>
        <end position="63"/>
    </location>
</feature>
<dbReference type="Pfam" id="PF07510">
    <property type="entry name" value="GmrSD_C"/>
    <property type="match status" value="1"/>
</dbReference>
<feature type="compositionally biased region" description="Low complexity" evidence="1">
    <location>
        <begin position="38"/>
        <end position="51"/>
    </location>
</feature>
<feature type="compositionally biased region" description="Basic and acidic residues" evidence="1">
    <location>
        <begin position="332"/>
        <end position="343"/>
    </location>
</feature>
<gene>
    <name evidence="4" type="ORF">SAMN04489752_1191</name>
</gene>
<keyword evidence="2" id="KW-0732">Signal</keyword>
<feature type="compositionally biased region" description="Low complexity" evidence="1">
    <location>
        <begin position="286"/>
        <end position="305"/>
    </location>
</feature>
<protein>
    <submittedName>
        <fullName evidence="4">Excalibur calcium-binding domain-containing protein</fullName>
    </submittedName>
</protein>
<evidence type="ECO:0000313" key="5">
    <source>
        <dbReference type="Proteomes" id="UP000199597"/>
    </source>
</evidence>
<feature type="chain" id="PRO_5038532750" evidence="2">
    <location>
        <begin position="19"/>
        <end position="343"/>
    </location>
</feature>